<dbReference type="CDD" id="cd00683">
    <property type="entry name" value="Trans_IPPS_HH"/>
    <property type="match status" value="1"/>
</dbReference>
<reference evidence="2" key="1">
    <citation type="submission" date="2020-04" db="EMBL/GenBank/DDBJ databases">
        <authorList>
            <person name="Zhang T."/>
        </authorList>
    </citation>
    <scope>NUCLEOTIDE SEQUENCE</scope>
    <source>
        <strain evidence="2">HKST-UBA14</strain>
    </source>
</reference>
<dbReference type="GO" id="GO:0016117">
    <property type="term" value="P:carotenoid biosynthetic process"/>
    <property type="evidence" value="ECO:0007669"/>
    <property type="project" value="UniProtKB-ARBA"/>
</dbReference>
<organism evidence="2 3">
    <name type="scientific">Candidatus Dojkabacteria bacterium</name>
    <dbReference type="NCBI Taxonomy" id="2099670"/>
    <lineage>
        <taxon>Bacteria</taxon>
        <taxon>Candidatus Dojkabacteria</taxon>
    </lineage>
</organism>
<proteinExistence type="predicted"/>
<dbReference type="AlphaFoldDB" id="A0A955RII1"/>
<evidence type="ECO:0000256" key="1">
    <source>
        <dbReference type="ARBA" id="ARBA00022679"/>
    </source>
</evidence>
<dbReference type="Gene3D" id="1.10.600.10">
    <property type="entry name" value="Farnesyl Diphosphate Synthase"/>
    <property type="match status" value="1"/>
</dbReference>
<dbReference type="SFLD" id="SFLDG01018">
    <property type="entry name" value="Squalene/Phytoene_Synthase_Lik"/>
    <property type="match status" value="1"/>
</dbReference>
<dbReference type="GO" id="GO:0004311">
    <property type="term" value="F:geranylgeranyl diphosphate synthase activity"/>
    <property type="evidence" value="ECO:0007669"/>
    <property type="project" value="InterPro"/>
</dbReference>
<protein>
    <submittedName>
        <fullName evidence="2">Phytoene/squalene synthase family protein</fullName>
    </submittedName>
</protein>
<accession>A0A955RII1</accession>
<dbReference type="PANTHER" id="PTHR31480">
    <property type="entry name" value="BIFUNCTIONAL LYCOPENE CYCLASE/PHYTOENE SYNTHASE"/>
    <property type="match status" value="1"/>
</dbReference>
<dbReference type="PROSITE" id="PS01045">
    <property type="entry name" value="SQUALEN_PHYTOEN_SYN_2"/>
    <property type="match status" value="1"/>
</dbReference>
<dbReference type="InterPro" id="IPR019845">
    <property type="entry name" value="Squalene/phytoene_synthase_CS"/>
</dbReference>
<dbReference type="SFLD" id="SFLDS00005">
    <property type="entry name" value="Isoprenoid_Synthase_Type_I"/>
    <property type="match status" value="1"/>
</dbReference>
<dbReference type="EMBL" id="JAGQLK010000002">
    <property type="protein sequence ID" value="MCA9382753.1"/>
    <property type="molecule type" value="Genomic_DNA"/>
</dbReference>
<sequence>MYKAEVHDQIFKEGSTVFYYSTKFFPEWIRKEVAILYAFVRVADDFVDCVPQDREGFNQFKKEYYSAIKKGKSDNMVIDSFVELSKKRKFEPEWTDAFLDSMGEDLNKNKYNTYQETLKYIYGSAEVIGLYMAKIIGLPKKTYKYAARLGRAYQLINFIRDIQYDIELGRVYWPKEELSHFHLENLSEEYTKKNHQNFKHFMRFLVHRFKMNIEEAHLGLELMPKTLAVAIKTASDGYLWTADKIYKNPFIVYKKIVKPSKFRVLFWGIRNAILMK</sequence>
<dbReference type="SFLD" id="SFLDG01212">
    <property type="entry name" value="Phytoene_synthase_like"/>
    <property type="match status" value="1"/>
</dbReference>
<dbReference type="InterPro" id="IPR002060">
    <property type="entry name" value="Squ/phyt_synthse"/>
</dbReference>
<evidence type="ECO:0000313" key="3">
    <source>
        <dbReference type="Proteomes" id="UP000783287"/>
    </source>
</evidence>
<dbReference type="Proteomes" id="UP000783287">
    <property type="component" value="Unassembled WGS sequence"/>
</dbReference>
<dbReference type="GO" id="GO:0051996">
    <property type="term" value="F:squalene synthase [NAD(P)H] activity"/>
    <property type="evidence" value="ECO:0007669"/>
    <property type="project" value="InterPro"/>
</dbReference>
<dbReference type="InterPro" id="IPR033904">
    <property type="entry name" value="Trans_IPPS_HH"/>
</dbReference>
<dbReference type="SUPFAM" id="SSF48576">
    <property type="entry name" value="Terpenoid synthases"/>
    <property type="match status" value="1"/>
</dbReference>
<comment type="caution">
    <text evidence="2">The sequence shown here is derived from an EMBL/GenBank/DDBJ whole genome shotgun (WGS) entry which is preliminary data.</text>
</comment>
<name>A0A955RII1_9BACT</name>
<dbReference type="InterPro" id="IPR044843">
    <property type="entry name" value="Trans_IPPS_bact-type"/>
</dbReference>
<reference evidence="2" key="2">
    <citation type="journal article" date="2021" name="Microbiome">
        <title>Successional dynamics and alternative stable states in a saline activated sludge microbial community over 9 years.</title>
        <authorList>
            <person name="Wang Y."/>
            <person name="Ye J."/>
            <person name="Ju F."/>
            <person name="Liu L."/>
            <person name="Boyd J.A."/>
            <person name="Deng Y."/>
            <person name="Parks D.H."/>
            <person name="Jiang X."/>
            <person name="Yin X."/>
            <person name="Woodcroft B.J."/>
            <person name="Tyson G.W."/>
            <person name="Hugenholtz P."/>
            <person name="Polz M.F."/>
            <person name="Zhang T."/>
        </authorList>
    </citation>
    <scope>NUCLEOTIDE SEQUENCE</scope>
    <source>
        <strain evidence="2">HKST-UBA14</strain>
    </source>
</reference>
<keyword evidence="1" id="KW-0808">Transferase</keyword>
<dbReference type="InterPro" id="IPR008949">
    <property type="entry name" value="Isoprenoid_synthase_dom_sf"/>
</dbReference>
<gene>
    <name evidence="2" type="ORF">KC909_00140</name>
</gene>
<evidence type="ECO:0000313" key="2">
    <source>
        <dbReference type="EMBL" id="MCA9382753.1"/>
    </source>
</evidence>
<dbReference type="Pfam" id="PF00494">
    <property type="entry name" value="SQS_PSY"/>
    <property type="match status" value="1"/>
</dbReference>